<evidence type="ECO:0000256" key="1">
    <source>
        <dbReference type="SAM" id="MobiDB-lite"/>
    </source>
</evidence>
<dbReference type="AlphaFoldDB" id="A0A6G1CC79"/>
<name>A0A6G1CC79_9ORYZ</name>
<gene>
    <name evidence="2" type="ORF">E2562_000515</name>
</gene>
<feature type="compositionally biased region" description="Basic and acidic residues" evidence="1">
    <location>
        <begin position="1"/>
        <end position="25"/>
    </location>
</feature>
<proteinExistence type="predicted"/>
<dbReference type="EMBL" id="SPHZ02000009">
    <property type="protein sequence ID" value="KAF0897809.1"/>
    <property type="molecule type" value="Genomic_DNA"/>
</dbReference>
<feature type="compositionally biased region" description="Basic and acidic residues" evidence="1">
    <location>
        <begin position="36"/>
        <end position="45"/>
    </location>
</feature>
<dbReference type="OrthoDB" id="683801at2759"/>
<evidence type="ECO:0000313" key="3">
    <source>
        <dbReference type="Proteomes" id="UP000479710"/>
    </source>
</evidence>
<protein>
    <submittedName>
        <fullName evidence="2">Uncharacterized protein</fullName>
    </submittedName>
</protein>
<reference evidence="2 3" key="1">
    <citation type="submission" date="2019-11" db="EMBL/GenBank/DDBJ databases">
        <title>Whole genome sequence of Oryza granulata.</title>
        <authorList>
            <person name="Li W."/>
        </authorList>
    </citation>
    <scope>NUCLEOTIDE SEQUENCE [LARGE SCALE GENOMIC DNA]</scope>
    <source>
        <strain evidence="3">cv. Menghai</strain>
        <tissue evidence="2">Leaf</tissue>
    </source>
</reference>
<dbReference type="Proteomes" id="UP000479710">
    <property type="component" value="Unassembled WGS sequence"/>
</dbReference>
<keyword evidence="3" id="KW-1185">Reference proteome</keyword>
<feature type="region of interest" description="Disordered" evidence="1">
    <location>
        <begin position="1"/>
        <end position="53"/>
    </location>
</feature>
<organism evidence="2 3">
    <name type="scientific">Oryza meyeriana var. granulata</name>
    <dbReference type="NCBI Taxonomy" id="110450"/>
    <lineage>
        <taxon>Eukaryota</taxon>
        <taxon>Viridiplantae</taxon>
        <taxon>Streptophyta</taxon>
        <taxon>Embryophyta</taxon>
        <taxon>Tracheophyta</taxon>
        <taxon>Spermatophyta</taxon>
        <taxon>Magnoliopsida</taxon>
        <taxon>Liliopsida</taxon>
        <taxon>Poales</taxon>
        <taxon>Poaceae</taxon>
        <taxon>BOP clade</taxon>
        <taxon>Oryzoideae</taxon>
        <taxon>Oryzeae</taxon>
        <taxon>Oryzinae</taxon>
        <taxon>Oryza</taxon>
        <taxon>Oryza meyeriana</taxon>
    </lineage>
</organism>
<accession>A0A6G1CC79</accession>
<comment type="caution">
    <text evidence="2">The sequence shown here is derived from an EMBL/GenBank/DDBJ whole genome shotgun (WGS) entry which is preliminary data.</text>
</comment>
<evidence type="ECO:0000313" key="2">
    <source>
        <dbReference type="EMBL" id="KAF0897809.1"/>
    </source>
</evidence>
<sequence>MDTETHRIKNPEPKRKSSKNRDSATKNRKKNNGAGDRGEEEKNSQRDWGFLGESIDGRGALAASEHQQAVGW</sequence>